<reference evidence="2 3" key="2">
    <citation type="journal article" date="2023" name="Mol. Biol. Evol.">
        <title>Genomics of Secondarily Temperate Adaptation in the Only Non-Antarctic Icefish.</title>
        <authorList>
            <person name="Rivera-Colon A.G."/>
            <person name="Rayamajhi N."/>
            <person name="Minhas B.F."/>
            <person name="Madrigal G."/>
            <person name="Bilyk K.T."/>
            <person name="Yoon V."/>
            <person name="Hune M."/>
            <person name="Gregory S."/>
            <person name="Cheng C.H.C."/>
            <person name="Catchen J.M."/>
        </authorList>
    </citation>
    <scope>NUCLEOTIDE SEQUENCE [LARGE SCALE GENOMIC DNA]</scope>
    <source>
        <strain evidence="2">JMC-PN-2008</strain>
    </source>
</reference>
<evidence type="ECO:0000313" key="3">
    <source>
        <dbReference type="Proteomes" id="UP001346869"/>
    </source>
</evidence>
<organism evidence="2 3">
    <name type="scientific">Eleginops maclovinus</name>
    <name type="common">Patagonian blennie</name>
    <name type="synonym">Eleginus maclovinus</name>
    <dbReference type="NCBI Taxonomy" id="56733"/>
    <lineage>
        <taxon>Eukaryota</taxon>
        <taxon>Metazoa</taxon>
        <taxon>Chordata</taxon>
        <taxon>Craniata</taxon>
        <taxon>Vertebrata</taxon>
        <taxon>Euteleostomi</taxon>
        <taxon>Actinopterygii</taxon>
        <taxon>Neopterygii</taxon>
        <taxon>Teleostei</taxon>
        <taxon>Neoteleostei</taxon>
        <taxon>Acanthomorphata</taxon>
        <taxon>Eupercaria</taxon>
        <taxon>Perciformes</taxon>
        <taxon>Notothenioidei</taxon>
        <taxon>Eleginopidae</taxon>
        <taxon>Eleginops</taxon>
    </lineage>
</organism>
<comment type="caution">
    <text evidence="2">The sequence shown here is derived from an EMBL/GenBank/DDBJ whole genome shotgun (WGS) entry which is preliminary data.</text>
</comment>
<dbReference type="EMBL" id="JAUZQC010000022">
    <property type="protein sequence ID" value="KAK5851121.1"/>
    <property type="molecule type" value="Genomic_DNA"/>
</dbReference>
<name>A0AAN7WYG8_ELEMC</name>
<proteinExistence type="predicted"/>
<feature type="compositionally biased region" description="Basic and acidic residues" evidence="1">
    <location>
        <begin position="110"/>
        <end position="134"/>
    </location>
</feature>
<accession>A0AAN7WYG8</accession>
<protein>
    <submittedName>
        <fullName evidence="2">Uncharacterized protein</fullName>
    </submittedName>
</protein>
<feature type="compositionally biased region" description="Basic and acidic residues" evidence="1">
    <location>
        <begin position="74"/>
        <end position="87"/>
    </location>
</feature>
<dbReference type="AlphaFoldDB" id="A0AAN7WYG8"/>
<dbReference type="Proteomes" id="UP001346869">
    <property type="component" value="Unassembled WGS sequence"/>
</dbReference>
<sequence>MEERGKIEKRMSYEVSLVWLLLSSSVQWSLPPWESAVWTTPLMEGGWGSEEQLHTKLIPPLQAVTYQQEEEEEYRNARNSVEKEKGIKKTRFQLNHTGAVSANGGGGQGGDREEDKLKERAAGEGKSIGEEVSRGKKITLGDGSIVFEPITPTQAFSRQQEEELNGPSGGGQEGK</sequence>
<feature type="region of interest" description="Disordered" evidence="1">
    <location>
        <begin position="74"/>
        <end position="175"/>
    </location>
</feature>
<gene>
    <name evidence="2" type="ORF">PBY51_001940</name>
</gene>
<keyword evidence="3" id="KW-1185">Reference proteome</keyword>
<evidence type="ECO:0000256" key="1">
    <source>
        <dbReference type="SAM" id="MobiDB-lite"/>
    </source>
</evidence>
<evidence type="ECO:0000313" key="2">
    <source>
        <dbReference type="EMBL" id="KAK5851121.1"/>
    </source>
</evidence>
<reference evidence="2 3" key="1">
    <citation type="journal article" date="2023" name="Genes (Basel)">
        <title>Chromosome-Level Genome Assembly and Circadian Gene Repertoire of the Patagonia Blennie Eleginops maclovinus-The Closest Ancestral Proxy of Antarctic Cryonotothenioids.</title>
        <authorList>
            <person name="Cheng C.C."/>
            <person name="Rivera-Colon A.G."/>
            <person name="Minhas B.F."/>
            <person name="Wilson L."/>
            <person name="Rayamajhi N."/>
            <person name="Vargas-Chacoff L."/>
            <person name="Catchen J.M."/>
        </authorList>
    </citation>
    <scope>NUCLEOTIDE SEQUENCE [LARGE SCALE GENOMIC DNA]</scope>
    <source>
        <strain evidence="2">JMC-PN-2008</strain>
    </source>
</reference>